<evidence type="ECO:0000256" key="11">
    <source>
        <dbReference type="ARBA" id="ARBA00023303"/>
    </source>
</evidence>
<evidence type="ECO:0000256" key="5">
    <source>
        <dbReference type="ARBA" id="ARBA00022826"/>
    </source>
</evidence>
<feature type="transmembrane region" description="Helical" evidence="12">
    <location>
        <begin position="23"/>
        <end position="40"/>
    </location>
</feature>
<feature type="transmembrane region" description="Helical" evidence="12">
    <location>
        <begin position="207"/>
        <end position="229"/>
    </location>
</feature>
<feature type="transmembrane region" description="Helical" evidence="12">
    <location>
        <begin position="145"/>
        <end position="169"/>
    </location>
</feature>
<evidence type="ECO:0000256" key="12">
    <source>
        <dbReference type="SAM" id="Phobius"/>
    </source>
</evidence>
<gene>
    <name evidence="15" type="ORF">SDC9_33648</name>
</gene>
<dbReference type="Pfam" id="PF13240">
    <property type="entry name" value="Zn_Ribbon_1"/>
    <property type="match status" value="1"/>
</dbReference>
<evidence type="ECO:0000259" key="14">
    <source>
        <dbReference type="Pfam" id="PF13240"/>
    </source>
</evidence>
<dbReference type="InterPro" id="IPR005821">
    <property type="entry name" value="Ion_trans_dom"/>
</dbReference>
<dbReference type="Gene3D" id="1.20.120.350">
    <property type="entry name" value="Voltage-gated potassium channels. Chain C"/>
    <property type="match status" value="1"/>
</dbReference>
<feature type="transmembrane region" description="Helical" evidence="12">
    <location>
        <begin position="83"/>
        <end position="100"/>
    </location>
</feature>
<feature type="domain" description="Ion transport" evidence="13">
    <location>
        <begin position="22"/>
        <end position="235"/>
    </location>
</feature>
<evidence type="ECO:0000256" key="7">
    <source>
        <dbReference type="ARBA" id="ARBA00022958"/>
    </source>
</evidence>
<dbReference type="PRINTS" id="PR00169">
    <property type="entry name" value="KCHANNEL"/>
</dbReference>
<dbReference type="SUPFAM" id="SSF81324">
    <property type="entry name" value="Voltage-gated potassium channels"/>
    <property type="match status" value="1"/>
</dbReference>
<dbReference type="EMBL" id="VSSQ01000242">
    <property type="protein sequence ID" value="MPL87647.1"/>
    <property type="molecule type" value="Genomic_DNA"/>
</dbReference>
<evidence type="ECO:0000256" key="6">
    <source>
        <dbReference type="ARBA" id="ARBA00022882"/>
    </source>
</evidence>
<evidence type="ECO:0000256" key="3">
    <source>
        <dbReference type="ARBA" id="ARBA00022538"/>
    </source>
</evidence>
<evidence type="ECO:0000256" key="8">
    <source>
        <dbReference type="ARBA" id="ARBA00022989"/>
    </source>
</evidence>
<dbReference type="Gene3D" id="1.10.287.70">
    <property type="match status" value="1"/>
</dbReference>
<dbReference type="InterPro" id="IPR028325">
    <property type="entry name" value="VG_K_chnl"/>
</dbReference>
<keyword evidence="4 12" id="KW-0812">Transmembrane</keyword>
<dbReference type="PANTHER" id="PTHR11537:SF254">
    <property type="entry name" value="POTASSIUM VOLTAGE-GATED CHANNEL PROTEIN SHAB"/>
    <property type="match status" value="1"/>
</dbReference>
<dbReference type="GO" id="GO:0008076">
    <property type="term" value="C:voltage-gated potassium channel complex"/>
    <property type="evidence" value="ECO:0007669"/>
    <property type="project" value="InterPro"/>
</dbReference>
<evidence type="ECO:0000313" key="15">
    <source>
        <dbReference type="EMBL" id="MPL87647.1"/>
    </source>
</evidence>
<evidence type="ECO:0000256" key="9">
    <source>
        <dbReference type="ARBA" id="ARBA00023065"/>
    </source>
</evidence>
<comment type="caution">
    <text evidence="15">The sequence shown here is derived from an EMBL/GenBank/DDBJ whole genome shotgun (WGS) entry which is preliminary data.</text>
</comment>
<dbReference type="InterPro" id="IPR027359">
    <property type="entry name" value="Volt_channel_dom_sf"/>
</dbReference>
<keyword evidence="2" id="KW-0813">Transport</keyword>
<reference evidence="15" key="1">
    <citation type="submission" date="2019-08" db="EMBL/GenBank/DDBJ databases">
        <authorList>
            <person name="Kucharzyk K."/>
            <person name="Murdoch R.W."/>
            <person name="Higgins S."/>
            <person name="Loffler F."/>
        </authorList>
    </citation>
    <scope>NUCLEOTIDE SEQUENCE</scope>
</reference>
<proteinExistence type="predicted"/>
<keyword evidence="9" id="KW-0406">Ion transport</keyword>
<evidence type="ECO:0000256" key="2">
    <source>
        <dbReference type="ARBA" id="ARBA00022448"/>
    </source>
</evidence>
<sequence length="271" mass="30891">MEINKVDLFRVIFHSDTKRGRRFDIALIWTIIASITIAILDSLPDLHPTLNLIFYILEWLFTILFTAEYILRIYISPKPYKYIFSFWGIVDIIAILPTHTSLIFFGYQYLLVVRVLRLLRIFRVLRLMKFYSEALYLIRALKTSFFKISIFLSVILALVIVLGSIMYVVEGGNNGFTSIPQSIYWAIITITTVGYGDIVPVTVVGKIISSLIMLMGYSIIAVPTGILTVEMSRSETKKRLCENCGNVLEQNHNYCSKCGASVKEGEETLNS</sequence>
<keyword evidence="3" id="KW-0633">Potassium transport</keyword>
<evidence type="ECO:0000259" key="13">
    <source>
        <dbReference type="Pfam" id="PF00520"/>
    </source>
</evidence>
<keyword evidence="6" id="KW-0851">Voltage-gated channel</keyword>
<dbReference type="GO" id="GO:0005249">
    <property type="term" value="F:voltage-gated potassium channel activity"/>
    <property type="evidence" value="ECO:0007669"/>
    <property type="project" value="InterPro"/>
</dbReference>
<evidence type="ECO:0000256" key="10">
    <source>
        <dbReference type="ARBA" id="ARBA00023136"/>
    </source>
</evidence>
<dbReference type="GO" id="GO:0001508">
    <property type="term" value="P:action potential"/>
    <property type="evidence" value="ECO:0007669"/>
    <property type="project" value="TreeGrafter"/>
</dbReference>
<dbReference type="PANTHER" id="PTHR11537">
    <property type="entry name" value="VOLTAGE-GATED POTASSIUM CHANNEL"/>
    <property type="match status" value="1"/>
</dbReference>
<keyword evidence="10 12" id="KW-0472">Membrane</keyword>
<keyword evidence="7" id="KW-0630">Potassium</keyword>
<evidence type="ECO:0000256" key="1">
    <source>
        <dbReference type="ARBA" id="ARBA00004141"/>
    </source>
</evidence>
<feature type="domain" description="Zinc-ribbon" evidence="14">
    <location>
        <begin position="241"/>
        <end position="262"/>
    </location>
</feature>
<keyword evidence="11" id="KW-0407">Ion channel</keyword>
<keyword evidence="8 12" id="KW-1133">Transmembrane helix</keyword>
<organism evidence="15">
    <name type="scientific">bioreactor metagenome</name>
    <dbReference type="NCBI Taxonomy" id="1076179"/>
    <lineage>
        <taxon>unclassified sequences</taxon>
        <taxon>metagenomes</taxon>
        <taxon>ecological metagenomes</taxon>
    </lineage>
</organism>
<dbReference type="InterPro" id="IPR026870">
    <property type="entry name" value="Zinc_ribbon_dom"/>
</dbReference>
<keyword evidence="5" id="KW-0631">Potassium channel</keyword>
<accession>A0A644V8V6</accession>
<dbReference type="AlphaFoldDB" id="A0A644V8V6"/>
<dbReference type="Pfam" id="PF00520">
    <property type="entry name" value="Ion_trans"/>
    <property type="match status" value="1"/>
</dbReference>
<name>A0A644V8V6_9ZZZZ</name>
<evidence type="ECO:0000256" key="4">
    <source>
        <dbReference type="ARBA" id="ARBA00022692"/>
    </source>
</evidence>
<protein>
    <submittedName>
        <fullName evidence="15">Uncharacterized protein</fullName>
    </submittedName>
</protein>
<feature type="transmembrane region" description="Helical" evidence="12">
    <location>
        <begin position="52"/>
        <end position="71"/>
    </location>
</feature>
<comment type="subcellular location">
    <subcellularLocation>
        <location evidence="1">Membrane</location>
        <topology evidence="1">Multi-pass membrane protein</topology>
    </subcellularLocation>
</comment>